<dbReference type="Proteomes" id="UP000299102">
    <property type="component" value="Unassembled WGS sequence"/>
</dbReference>
<evidence type="ECO:0000313" key="1">
    <source>
        <dbReference type="EMBL" id="GBP34417.1"/>
    </source>
</evidence>
<dbReference type="AlphaFoldDB" id="A0A4C1V7X1"/>
<dbReference type="PANTHER" id="PTHR12296:SF30">
    <property type="entry name" value="DENN DOMAIN-CONTAINING PROTEIN CRAG"/>
    <property type="match status" value="1"/>
</dbReference>
<protein>
    <submittedName>
        <fullName evidence="1">DENN domain-containing protein 4B</fullName>
    </submittedName>
</protein>
<proteinExistence type="predicted"/>
<gene>
    <name evidence="1" type="primary">Dennd4b</name>
    <name evidence="1" type="ORF">EVAR_25019_1</name>
</gene>
<comment type="caution">
    <text evidence="1">The sequence shown here is derived from an EMBL/GenBank/DDBJ whole genome shotgun (WGS) entry which is preliminary data.</text>
</comment>
<dbReference type="OrthoDB" id="75250at2759"/>
<reference evidence="1 2" key="1">
    <citation type="journal article" date="2019" name="Commun. Biol.">
        <title>The bagworm genome reveals a unique fibroin gene that provides high tensile strength.</title>
        <authorList>
            <person name="Kono N."/>
            <person name="Nakamura H."/>
            <person name="Ohtoshi R."/>
            <person name="Tomita M."/>
            <person name="Numata K."/>
            <person name="Arakawa K."/>
        </authorList>
    </citation>
    <scope>NUCLEOTIDE SEQUENCE [LARGE SCALE GENOMIC DNA]</scope>
</reference>
<dbReference type="STRING" id="151549.A0A4C1V7X1"/>
<organism evidence="1 2">
    <name type="scientific">Eumeta variegata</name>
    <name type="common">Bagworm moth</name>
    <name type="synonym">Eumeta japonica</name>
    <dbReference type="NCBI Taxonomy" id="151549"/>
    <lineage>
        <taxon>Eukaryota</taxon>
        <taxon>Metazoa</taxon>
        <taxon>Ecdysozoa</taxon>
        <taxon>Arthropoda</taxon>
        <taxon>Hexapoda</taxon>
        <taxon>Insecta</taxon>
        <taxon>Pterygota</taxon>
        <taxon>Neoptera</taxon>
        <taxon>Endopterygota</taxon>
        <taxon>Lepidoptera</taxon>
        <taxon>Glossata</taxon>
        <taxon>Ditrysia</taxon>
        <taxon>Tineoidea</taxon>
        <taxon>Psychidae</taxon>
        <taxon>Oiketicinae</taxon>
        <taxon>Eumeta</taxon>
    </lineage>
</organism>
<accession>A0A4C1V7X1</accession>
<dbReference type="GO" id="GO:0005085">
    <property type="term" value="F:guanyl-nucleotide exchange factor activity"/>
    <property type="evidence" value="ECO:0007669"/>
    <property type="project" value="UniProtKB-ARBA"/>
</dbReference>
<dbReference type="EMBL" id="BGZK01000288">
    <property type="protein sequence ID" value="GBP34417.1"/>
    <property type="molecule type" value="Genomic_DNA"/>
</dbReference>
<dbReference type="GO" id="GO:0032483">
    <property type="term" value="P:regulation of Rab protein signal transduction"/>
    <property type="evidence" value="ECO:0007669"/>
    <property type="project" value="TreeGrafter"/>
</dbReference>
<dbReference type="InterPro" id="IPR051696">
    <property type="entry name" value="DENN_Domain_GEFs"/>
</dbReference>
<name>A0A4C1V7X1_EUMVA</name>
<evidence type="ECO:0000313" key="2">
    <source>
        <dbReference type="Proteomes" id="UP000299102"/>
    </source>
</evidence>
<keyword evidence="2" id="KW-1185">Reference proteome</keyword>
<dbReference type="PANTHER" id="PTHR12296">
    <property type="entry name" value="DENN DOMAIN-CONTAINING PROTEIN 4"/>
    <property type="match status" value="1"/>
</dbReference>
<dbReference type="GO" id="GO:0031410">
    <property type="term" value="C:cytoplasmic vesicle"/>
    <property type="evidence" value="ECO:0007669"/>
    <property type="project" value="TreeGrafter"/>
</dbReference>
<sequence length="400" mass="45472">MDDVLDQIYFLGLTTLNPSLEFQMDIDKMYIHIKFEFGDTNDNASSSVRVLISSCSQCHQCLALLYDEDIMAGWAGDDSNLNTRCTACGRHTVPMLSVQITRSGLTSPETVMVPYLNPLVLRKEFESILSREGDSCLADPSFVESHPIIYWNLVWFLERANINSHLPELLHPDFHAKYQSMENVSEADHPVNTSVCVVCAWEWRRAAGAAGDGGDVGAPLHRLWRDRRRGHAHSRTLRALLLTDDAANGGHSDMENAIKSRKARESLDDERWIRVKYMVVFPTPSHLHVLLVHSVVLAVLDGLRSNDLTDALRKLAAWRENTNITKRYHSYYRDILFLALTALGENNIDLTALQREYTRAYEHFGGTVRPQDSPPSAAAVCCRHYFKRLRLRIDQKFTDE</sequence>